<evidence type="ECO:0000256" key="2">
    <source>
        <dbReference type="ARBA" id="ARBA00022801"/>
    </source>
</evidence>
<dbReference type="SUPFAM" id="SSF75005">
    <property type="entry name" value="Arabinanase/levansucrase/invertase"/>
    <property type="match status" value="1"/>
</dbReference>
<accession>A0A1W1XI09</accession>
<dbReference type="GO" id="GO:0004575">
    <property type="term" value="F:sucrose alpha-glucosidase activity"/>
    <property type="evidence" value="ECO:0007669"/>
    <property type="project" value="TreeGrafter"/>
</dbReference>
<dbReference type="SUPFAM" id="SSF49373">
    <property type="entry name" value="Invasin/intimin cell-adhesion fragments"/>
    <property type="match status" value="1"/>
</dbReference>
<dbReference type="GO" id="GO:0005737">
    <property type="term" value="C:cytoplasm"/>
    <property type="evidence" value="ECO:0007669"/>
    <property type="project" value="TreeGrafter"/>
</dbReference>
<organism evidence="6 7">
    <name type="scientific">Clostridium acidisoli DSM 12555</name>
    <dbReference type="NCBI Taxonomy" id="1121291"/>
    <lineage>
        <taxon>Bacteria</taxon>
        <taxon>Bacillati</taxon>
        <taxon>Bacillota</taxon>
        <taxon>Clostridia</taxon>
        <taxon>Eubacteriales</taxon>
        <taxon>Clostridiaceae</taxon>
        <taxon>Clostridium</taxon>
    </lineage>
</organism>
<dbReference type="GO" id="GO:0005987">
    <property type="term" value="P:sucrose catabolic process"/>
    <property type="evidence" value="ECO:0007669"/>
    <property type="project" value="TreeGrafter"/>
</dbReference>
<evidence type="ECO:0000256" key="4">
    <source>
        <dbReference type="SAM" id="MobiDB-lite"/>
    </source>
</evidence>
<dbReference type="Pfam" id="PF02368">
    <property type="entry name" value="Big_2"/>
    <property type="match status" value="1"/>
</dbReference>
<proteinExistence type="inferred from homology"/>
<dbReference type="InterPro" id="IPR008964">
    <property type="entry name" value="Invasin/intimin_cell_adhesion"/>
</dbReference>
<name>A0A1W1XI09_9CLOT</name>
<reference evidence="6 7" key="1">
    <citation type="submission" date="2017-04" db="EMBL/GenBank/DDBJ databases">
        <authorList>
            <person name="Afonso C.L."/>
            <person name="Miller P.J."/>
            <person name="Scott M.A."/>
            <person name="Spackman E."/>
            <person name="Goraichik I."/>
            <person name="Dimitrov K.M."/>
            <person name="Suarez D.L."/>
            <person name="Swayne D.E."/>
        </authorList>
    </citation>
    <scope>NUCLEOTIDE SEQUENCE [LARGE SCALE GENOMIC DNA]</scope>
    <source>
        <strain evidence="6 7">DSM 12555</strain>
    </source>
</reference>
<evidence type="ECO:0000256" key="3">
    <source>
        <dbReference type="ARBA" id="ARBA00023295"/>
    </source>
</evidence>
<evidence type="ECO:0000313" key="6">
    <source>
        <dbReference type="EMBL" id="SMC23414.1"/>
    </source>
</evidence>
<dbReference type="RefSeq" id="WP_084115495.1">
    <property type="nucleotide sequence ID" value="NZ_FWXH01000005.1"/>
</dbReference>
<dbReference type="EMBL" id="FWXH01000005">
    <property type="protein sequence ID" value="SMC23414.1"/>
    <property type="molecule type" value="Genomic_DNA"/>
</dbReference>
<feature type="compositionally biased region" description="Low complexity" evidence="4">
    <location>
        <begin position="378"/>
        <end position="397"/>
    </location>
</feature>
<dbReference type="STRING" id="1121291.SAMN02745134_01913"/>
<dbReference type="Gene3D" id="2.60.40.1080">
    <property type="match status" value="1"/>
</dbReference>
<evidence type="ECO:0000256" key="1">
    <source>
        <dbReference type="ARBA" id="ARBA00009902"/>
    </source>
</evidence>
<dbReference type="Pfam" id="PF00251">
    <property type="entry name" value="Glyco_hydro_32N"/>
    <property type="match status" value="2"/>
</dbReference>
<feature type="region of interest" description="Disordered" evidence="4">
    <location>
        <begin position="371"/>
        <end position="406"/>
    </location>
</feature>
<feature type="domain" description="BIG2" evidence="5">
    <location>
        <begin position="1147"/>
        <end position="1229"/>
    </location>
</feature>
<dbReference type="SUPFAM" id="SSF49899">
    <property type="entry name" value="Concanavalin A-like lectins/glucanases"/>
    <property type="match status" value="1"/>
</dbReference>
<keyword evidence="3" id="KW-0326">Glycosidase</keyword>
<protein>
    <submittedName>
        <fullName evidence="6">Fructan beta-fructosidase</fullName>
    </submittedName>
</protein>
<dbReference type="Gene3D" id="2.115.10.20">
    <property type="entry name" value="Glycosyl hydrolase domain, family 43"/>
    <property type="match status" value="2"/>
</dbReference>
<gene>
    <name evidence="6" type="ORF">SAMN02745134_01913</name>
</gene>
<dbReference type="PROSITE" id="PS00609">
    <property type="entry name" value="GLYCOSYL_HYDROL_F32"/>
    <property type="match status" value="1"/>
</dbReference>
<dbReference type="AlphaFoldDB" id="A0A1W1XI09"/>
<keyword evidence="2" id="KW-0378">Hydrolase</keyword>
<dbReference type="SMART" id="SM00635">
    <property type="entry name" value="BID_2"/>
    <property type="match status" value="1"/>
</dbReference>
<sequence length="1231" mass="132376">MRLKKIAVLLISSIVIVTSNNFVRASASTSSISAYRSETYRPQYHFTPDTGWMNDPNGMVYYHGVYHLFYQYNPYDIVWGPMHWGHAESKDMVNWTQEPIALAPDANGDIFSGSVVVDWNNSSGLFNKTSDHTGLVAFYTTNSATTGQQYQSMAYSTDDGKTWTKYNGGKAIIAQPINTPNFRDPKVSWDNAHNKWVMVIAAGDEIQFYSSNNLKDWTETGKFGAEGEASHAGVWECPDLYQMTVDGHNDKKWVLSINMGASSSPDSPPAGGSGMMYVVGDFDGSKFIADPKFSVTNYIGASDIVKGYYLLPGDTIKVYDAQAGGNMLGTATVSASQSTATVNLTKDLGSGSGKTWISITRNGKEGTRLESDYSSEVASANTGTSTSTGTTAVAPAGEDITNPDFETGDLTGWTVTGNEWSNKNVVDNTTWGGGSGKYHCSGYVDPAIGGAGDAGTGTLESTVFTLGGNGSINFLIAGGDLPKSVYVTLEDATTGKELTQFKASGESSATVRRVNWDASAYLGKKLRIKVVDNATGGWGHIDVDDFHVYNTVLYQPPASQLPTYPVNWVDYGPDFYAGVTWNDTTPQTNATTAKYGKYVPDGRRILLGWMSNWAYADQTPTSTWRSADSIPREEKLVATADGYKITQQPIKELASLQQTATKTLANTTVSKGSTVSLGSRSTYEITSTFNVNSTTANEFGINVKTGGAQYTTIGYDKATSTLFLNRYNSSSYDFLDYMPNKQEAPLKPDANGNVKIQILVDNDSVEVFGSNNDNASVTITDQIFSDDSSRGIQLYSTGGDTKVKSLVVTPLKSAKFTPYVNTTLPYNPKTVPASLPTSDFESGTIPSCWKQTEGYANTFKVSNDTTWWGGTYNQDGNNFLTTEKNGDAYSGILQSDYFKLSGDGKISFLIGGGNYPTSEYLALVDGATGTKLFSATGTDSETLRQVIWDASKYVGKVVYLEIADESQSSWGHINLDDIDVPHFNSNIKKYRTTGTWGEIGPYGMQGSSTATVSNALYKAAQNAKNLIYEAKVSNIASTSKTKDGEAGLVFGTSKDLAKAYEFNIDPSKGVVRLFNKKDGKDLAPEAKETISSNKSYELKVVTSGTNIKAYLDSTKVFDINVTGYIGGNVGLDVLDGSADFQDVLFQNLDNLNINLGASLAVKQTINLGITATNGGNGSNVDMSSLDIVYSSSNPIVATVDASGKVTGVASGTAIITVKSEGKTAECLIYVQ</sequence>
<dbReference type="Gene3D" id="2.60.120.560">
    <property type="entry name" value="Exo-inulinase, domain 1"/>
    <property type="match status" value="2"/>
</dbReference>
<dbReference type="Pfam" id="PF08244">
    <property type="entry name" value="Glyco_hydro_32C"/>
    <property type="match status" value="1"/>
</dbReference>
<dbReference type="InterPro" id="IPR013320">
    <property type="entry name" value="ConA-like_dom_sf"/>
</dbReference>
<dbReference type="Proteomes" id="UP000192468">
    <property type="component" value="Unassembled WGS sequence"/>
</dbReference>
<dbReference type="OrthoDB" id="9759709at2"/>
<dbReference type="CDD" id="cd18622">
    <property type="entry name" value="GH32_Inu-like"/>
    <property type="match status" value="1"/>
</dbReference>
<dbReference type="PANTHER" id="PTHR42800">
    <property type="entry name" value="EXOINULINASE INUD (AFU_ORTHOLOGUE AFUA_5G00480)"/>
    <property type="match status" value="1"/>
</dbReference>
<dbReference type="InterPro" id="IPR018053">
    <property type="entry name" value="Glyco_hydro_32_AS"/>
</dbReference>
<comment type="similarity">
    <text evidence="1">Belongs to the glycosyl hydrolase 32 family.</text>
</comment>
<dbReference type="InterPro" id="IPR001362">
    <property type="entry name" value="Glyco_hydro_32"/>
</dbReference>
<evidence type="ECO:0000259" key="5">
    <source>
        <dbReference type="SMART" id="SM00635"/>
    </source>
</evidence>
<keyword evidence="7" id="KW-1185">Reference proteome</keyword>
<dbReference type="InterPro" id="IPR013189">
    <property type="entry name" value="Glyco_hydro_32_C"/>
</dbReference>
<dbReference type="InterPro" id="IPR013148">
    <property type="entry name" value="Glyco_hydro_32_N"/>
</dbReference>
<dbReference type="SMART" id="SM00640">
    <property type="entry name" value="Glyco_32"/>
    <property type="match status" value="1"/>
</dbReference>
<dbReference type="PANTHER" id="PTHR42800:SF1">
    <property type="entry name" value="EXOINULINASE INUD (AFU_ORTHOLOGUE AFUA_5G00480)"/>
    <property type="match status" value="1"/>
</dbReference>
<evidence type="ECO:0000313" key="7">
    <source>
        <dbReference type="Proteomes" id="UP000192468"/>
    </source>
</evidence>
<dbReference type="InterPro" id="IPR023296">
    <property type="entry name" value="Glyco_hydro_beta-prop_sf"/>
</dbReference>
<dbReference type="InterPro" id="IPR003343">
    <property type="entry name" value="Big_2"/>
</dbReference>